<dbReference type="PANTHER" id="PTHR24264">
    <property type="entry name" value="TRYPSIN-RELATED"/>
    <property type="match status" value="1"/>
</dbReference>
<dbReference type="PROSITE" id="PS00135">
    <property type="entry name" value="TRYPSIN_SER"/>
    <property type="match status" value="1"/>
</dbReference>
<dbReference type="PROSITE" id="PS00134">
    <property type="entry name" value="TRYPSIN_HIS"/>
    <property type="match status" value="1"/>
</dbReference>
<name>A0A8J1XRD7_OWEFU</name>
<dbReference type="Proteomes" id="UP000749559">
    <property type="component" value="Unassembled WGS sequence"/>
</dbReference>
<dbReference type="EMBL" id="CAIIXF020000001">
    <property type="protein sequence ID" value="CAH1776163.1"/>
    <property type="molecule type" value="Genomic_DNA"/>
</dbReference>
<dbReference type="InterPro" id="IPR033116">
    <property type="entry name" value="TRYPSIN_SER"/>
</dbReference>
<evidence type="ECO:0000313" key="9">
    <source>
        <dbReference type="EMBL" id="CAH1776163.1"/>
    </source>
</evidence>
<evidence type="ECO:0000256" key="6">
    <source>
        <dbReference type="ARBA" id="ARBA00023157"/>
    </source>
</evidence>
<dbReference type="AlphaFoldDB" id="A0A8J1XRD7"/>
<keyword evidence="8" id="KW-0472">Membrane</keyword>
<evidence type="ECO:0000256" key="3">
    <source>
        <dbReference type="ARBA" id="ARBA00022670"/>
    </source>
</evidence>
<dbReference type="InterPro" id="IPR043504">
    <property type="entry name" value="Peptidase_S1_PA_chymotrypsin"/>
</dbReference>
<dbReference type="InterPro" id="IPR018114">
    <property type="entry name" value="TRYPSIN_HIS"/>
</dbReference>
<keyword evidence="3" id="KW-0645">Protease</keyword>
<comment type="caution">
    <text evidence="9">The sequence shown here is derived from an EMBL/GenBank/DDBJ whole genome shotgun (WGS) entry which is preliminary data.</text>
</comment>
<evidence type="ECO:0000256" key="2">
    <source>
        <dbReference type="ARBA" id="ARBA00022525"/>
    </source>
</evidence>
<protein>
    <submittedName>
        <fullName evidence="9">Uncharacterized protein</fullName>
    </submittedName>
</protein>
<dbReference type="GO" id="GO:0005615">
    <property type="term" value="C:extracellular space"/>
    <property type="evidence" value="ECO:0007669"/>
    <property type="project" value="TreeGrafter"/>
</dbReference>
<evidence type="ECO:0000256" key="8">
    <source>
        <dbReference type="SAM" id="Phobius"/>
    </source>
</evidence>
<dbReference type="FunFam" id="2.40.10.10:FF:000003">
    <property type="entry name" value="Transmembrane serine protease 3"/>
    <property type="match status" value="1"/>
</dbReference>
<dbReference type="PROSITE" id="PS50240">
    <property type="entry name" value="TRYPSIN_DOM"/>
    <property type="match status" value="1"/>
</dbReference>
<evidence type="ECO:0000256" key="1">
    <source>
        <dbReference type="ARBA" id="ARBA00004613"/>
    </source>
</evidence>
<evidence type="ECO:0000256" key="4">
    <source>
        <dbReference type="ARBA" id="ARBA00022801"/>
    </source>
</evidence>
<evidence type="ECO:0000256" key="5">
    <source>
        <dbReference type="ARBA" id="ARBA00022825"/>
    </source>
</evidence>
<dbReference type="Pfam" id="PF00089">
    <property type="entry name" value="Trypsin"/>
    <property type="match status" value="1"/>
</dbReference>
<keyword evidence="2" id="KW-0964">Secreted</keyword>
<dbReference type="SUPFAM" id="SSF57414">
    <property type="entry name" value="Hairpin loop containing domain-like"/>
    <property type="match status" value="1"/>
</dbReference>
<feature type="transmembrane region" description="Helical" evidence="8">
    <location>
        <begin position="12"/>
        <end position="31"/>
    </location>
</feature>
<keyword evidence="8" id="KW-0812">Transmembrane</keyword>
<accession>A0A8J1XRD7</accession>
<comment type="subcellular location">
    <subcellularLocation>
        <location evidence="1">Secreted</location>
    </subcellularLocation>
</comment>
<dbReference type="InterPro" id="IPR050127">
    <property type="entry name" value="Serine_Proteases_S1"/>
</dbReference>
<dbReference type="PRINTS" id="PR00722">
    <property type="entry name" value="CHYMOTRYPSIN"/>
</dbReference>
<evidence type="ECO:0000256" key="7">
    <source>
        <dbReference type="SAM" id="MobiDB-lite"/>
    </source>
</evidence>
<dbReference type="OrthoDB" id="9425590at2759"/>
<dbReference type="SUPFAM" id="SSF50494">
    <property type="entry name" value="Trypsin-like serine proteases"/>
    <property type="match status" value="1"/>
</dbReference>
<dbReference type="Gene3D" id="3.50.4.10">
    <property type="entry name" value="Hepatocyte Growth Factor"/>
    <property type="match status" value="3"/>
</dbReference>
<keyword evidence="5" id="KW-0720">Serine protease</keyword>
<sequence>MYWFTSFYQTSHFVIMLVTLCIVTLIGALRINDIHGLPMKDCDVAGEYIRDVTSICSYYVCTPEGSLTNVKPQKMYCGPNTGVPQTFTNGYEGSPCTVHGQGCDNAQSFRDQLMAGVSNMRRPVTEAPRDIPYHIRQQIYAQSARQDWSQAEPEPEPEPMMDEFGRYIDEPKAEPVDAFGRYINEPKAEPEDAFGRLINDNSYRMVEEPVAEPENSRDSMYSNYMENSKQGMYMYSKENKDAAYRPMTTPPPRKPTSPPPRQNERSHNSRAVVASFNNSFVFGGTEQAVSTLNACILACETTAGCVALDFNSNSNGCWLHFDIPNACNNLMSKSGCAHYRLIDCTFVPEASSTYAGNHIFGGTANSATTLAGCLAACTGTCTAIDFNSNTGGCWTHTATTACNAFSAKAGCTHYKRSPCTTALTFLGSFALGGTKMLRIKDLTNCLNFCVAPDCLAIDFNSITNSCFHHSSASSCGTLFSSDGIAHYKKVDCATGVTIASPTTVTVAPTTSTTTATTISTVSTTATPTTTATLFYNQLVFGGTLQTAYDNVDACLLACFLDSTCVAIDFDIRVNTCYFHTNASACGTLNSLTGVSHYRFINCTDGSSSSVTVSVGGTTTAVPAGVIGGVSVYPGSLIFGGTQSLTNVTATECINYCQSTLAGCLAIDYNKNDMSCWTHDFNTACNVLGSISNIDHYKFSSCPGYTDGATVTNTPTVTSTTAAATTTVETFTQCGVQSIRSAYDGIRIVGGVEATPNSWPWQVDLLLLGAHFCGATLISDTWILTAAHCVFDAQITSFYTAVLGQHDQNSVSGNEVTRGISQIIIHENYNPTSGNAFDFDVAVLRLSESVTLSSRIKTCCLASATPAAGTSCTVTGWGNTEGTGDNTKLNQVAVPLYDNSVCNDNFHYGGLITNNMVCAGFDIGGKDSCQGDSGGPLVCESSGVYSLVGVVSWGSGCAEQFKPGVYTRVSEVRSWVTGKTGVV</sequence>
<dbReference type="InterPro" id="IPR001254">
    <property type="entry name" value="Trypsin_dom"/>
</dbReference>
<keyword evidence="6" id="KW-1015">Disulfide bond</keyword>
<gene>
    <name evidence="9" type="ORF">OFUS_LOCUS3368</name>
</gene>
<organism evidence="9 10">
    <name type="scientific">Owenia fusiformis</name>
    <name type="common">Polychaete worm</name>
    <dbReference type="NCBI Taxonomy" id="6347"/>
    <lineage>
        <taxon>Eukaryota</taxon>
        <taxon>Metazoa</taxon>
        <taxon>Spiralia</taxon>
        <taxon>Lophotrochozoa</taxon>
        <taxon>Annelida</taxon>
        <taxon>Polychaeta</taxon>
        <taxon>Sedentaria</taxon>
        <taxon>Canalipalpata</taxon>
        <taxon>Sabellida</taxon>
        <taxon>Oweniida</taxon>
        <taxon>Oweniidae</taxon>
        <taxon>Owenia</taxon>
    </lineage>
</organism>
<dbReference type="InterPro" id="IPR001314">
    <property type="entry name" value="Peptidase_S1A"/>
</dbReference>
<dbReference type="InterPro" id="IPR009003">
    <property type="entry name" value="Peptidase_S1_PA"/>
</dbReference>
<evidence type="ECO:0000313" key="10">
    <source>
        <dbReference type="Proteomes" id="UP000749559"/>
    </source>
</evidence>
<dbReference type="SMART" id="SM00020">
    <property type="entry name" value="Tryp_SPc"/>
    <property type="match status" value="1"/>
</dbReference>
<proteinExistence type="predicted"/>
<dbReference type="GO" id="GO:0004252">
    <property type="term" value="F:serine-type endopeptidase activity"/>
    <property type="evidence" value="ECO:0007669"/>
    <property type="project" value="InterPro"/>
</dbReference>
<dbReference type="GO" id="GO:0006508">
    <property type="term" value="P:proteolysis"/>
    <property type="evidence" value="ECO:0007669"/>
    <property type="project" value="UniProtKB-KW"/>
</dbReference>
<feature type="compositionally biased region" description="Pro residues" evidence="7">
    <location>
        <begin position="248"/>
        <end position="261"/>
    </location>
</feature>
<dbReference type="CDD" id="cd00190">
    <property type="entry name" value="Tryp_SPc"/>
    <property type="match status" value="1"/>
</dbReference>
<keyword evidence="8" id="KW-1133">Transmembrane helix</keyword>
<dbReference type="PANTHER" id="PTHR24264:SF65">
    <property type="entry name" value="SRCR DOMAIN-CONTAINING PROTEIN"/>
    <property type="match status" value="1"/>
</dbReference>
<reference evidence="9" key="1">
    <citation type="submission" date="2022-03" db="EMBL/GenBank/DDBJ databases">
        <authorList>
            <person name="Martin C."/>
        </authorList>
    </citation>
    <scope>NUCLEOTIDE SEQUENCE</scope>
</reference>
<keyword evidence="4" id="KW-0378">Hydrolase</keyword>
<dbReference type="Gene3D" id="2.40.10.10">
    <property type="entry name" value="Trypsin-like serine proteases"/>
    <property type="match status" value="1"/>
</dbReference>
<keyword evidence="10" id="KW-1185">Reference proteome</keyword>
<feature type="region of interest" description="Disordered" evidence="7">
    <location>
        <begin position="243"/>
        <end position="268"/>
    </location>
</feature>